<comment type="similarity">
    <text evidence="2">Belongs to the PBP/GOBP family.</text>
</comment>
<accession>A0A8K0GB79</accession>
<dbReference type="GO" id="GO:0005549">
    <property type="term" value="F:odorant binding"/>
    <property type="evidence" value="ECO:0007669"/>
    <property type="project" value="InterPro"/>
</dbReference>
<dbReference type="PANTHER" id="PTHR21364">
    <property type="entry name" value="GENERAL ODORANT-BINDING PROTEIN 19A"/>
    <property type="match status" value="1"/>
</dbReference>
<dbReference type="SMART" id="SM00708">
    <property type="entry name" value="PhBP"/>
    <property type="match status" value="1"/>
</dbReference>
<reference evidence="7" key="1">
    <citation type="submission" date="2019-08" db="EMBL/GenBank/DDBJ databases">
        <title>The genome of the North American firefly Photinus pyralis.</title>
        <authorList>
            <consortium name="Photinus pyralis genome working group"/>
            <person name="Fallon T.R."/>
            <person name="Sander Lower S.E."/>
            <person name="Weng J.-K."/>
        </authorList>
    </citation>
    <scope>NUCLEOTIDE SEQUENCE</scope>
    <source>
        <strain evidence="7">TRF0915ILg1</strain>
        <tissue evidence="7">Whole body</tissue>
    </source>
</reference>
<dbReference type="CDD" id="cd23992">
    <property type="entry name" value="PBP_GOBP"/>
    <property type="match status" value="1"/>
</dbReference>
<protein>
    <submittedName>
        <fullName evidence="7">Uncharacterized protein</fullName>
    </submittedName>
</protein>
<organism evidence="7 8">
    <name type="scientific">Ignelater luminosus</name>
    <name type="common">Cucubano</name>
    <name type="synonym">Pyrophorus luminosus</name>
    <dbReference type="NCBI Taxonomy" id="2038154"/>
    <lineage>
        <taxon>Eukaryota</taxon>
        <taxon>Metazoa</taxon>
        <taxon>Ecdysozoa</taxon>
        <taxon>Arthropoda</taxon>
        <taxon>Hexapoda</taxon>
        <taxon>Insecta</taxon>
        <taxon>Pterygota</taxon>
        <taxon>Neoptera</taxon>
        <taxon>Endopterygota</taxon>
        <taxon>Coleoptera</taxon>
        <taxon>Polyphaga</taxon>
        <taxon>Elateriformia</taxon>
        <taxon>Elateroidea</taxon>
        <taxon>Elateridae</taxon>
        <taxon>Agrypninae</taxon>
        <taxon>Pyrophorini</taxon>
        <taxon>Ignelater</taxon>
    </lineage>
</organism>
<dbReference type="InterPro" id="IPR036728">
    <property type="entry name" value="PBP_GOBP_sf"/>
</dbReference>
<dbReference type="FunFam" id="1.10.238.20:FF:000001">
    <property type="entry name" value="General odorant-binding protein lush"/>
    <property type="match status" value="1"/>
</dbReference>
<dbReference type="AlphaFoldDB" id="A0A8K0GB79"/>
<gene>
    <name evidence="7" type="ORF">ILUMI_10709</name>
</gene>
<evidence type="ECO:0000313" key="8">
    <source>
        <dbReference type="Proteomes" id="UP000801492"/>
    </source>
</evidence>
<evidence type="ECO:0000313" key="7">
    <source>
        <dbReference type="EMBL" id="KAF2895467.1"/>
    </source>
</evidence>
<keyword evidence="4" id="KW-0325">Glycoprotein</keyword>
<dbReference type="OrthoDB" id="6815539at2759"/>
<feature type="signal peptide" evidence="6">
    <location>
        <begin position="1"/>
        <end position="20"/>
    </location>
</feature>
<comment type="caution">
    <text evidence="7">The sequence shown here is derived from an EMBL/GenBank/DDBJ whole genome shotgun (WGS) entry which is preliminary data.</text>
</comment>
<dbReference type="InterPro" id="IPR006170">
    <property type="entry name" value="PBP/GOBP"/>
</dbReference>
<dbReference type="GO" id="GO:0005576">
    <property type="term" value="C:extracellular region"/>
    <property type="evidence" value="ECO:0007669"/>
    <property type="project" value="UniProtKB-SubCell"/>
</dbReference>
<dbReference type="Proteomes" id="UP000801492">
    <property type="component" value="Unassembled WGS sequence"/>
</dbReference>
<evidence type="ECO:0000256" key="1">
    <source>
        <dbReference type="ARBA" id="ARBA00004613"/>
    </source>
</evidence>
<dbReference type="PANTHER" id="PTHR21364:SF2">
    <property type="entry name" value="GENERAL ODORANT-BINDING PROTEIN 19A"/>
    <property type="match status" value="1"/>
</dbReference>
<dbReference type="EMBL" id="VTPC01005894">
    <property type="protein sequence ID" value="KAF2895467.1"/>
    <property type="molecule type" value="Genomic_DNA"/>
</dbReference>
<evidence type="ECO:0000256" key="5">
    <source>
        <dbReference type="ARBA" id="ARBA00056866"/>
    </source>
</evidence>
<sequence length="135" mass="14954">MYFKLSVCVALCLFVPSILGMSDEMQELIDMLHKTCMTQSGADDALITKAQKGDFTDDGNLKCYMKCLMSEMSTISDDGEIDVEAAIAILPEDQKVKMEPTIRKCGTQKGADACDNAFLTFKCYYDNSPADFFLP</sequence>
<dbReference type="Pfam" id="PF01395">
    <property type="entry name" value="PBP_GOBP"/>
    <property type="match status" value="1"/>
</dbReference>
<evidence type="ECO:0000256" key="4">
    <source>
        <dbReference type="ARBA" id="ARBA00023180"/>
    </source>
</evidence>
<keyword evidence="8" id="KW-1185">Reference proteome</keyword>
<evidence type="ECO:0000256" key="6">
    <source>
        <dbReference type="SAM" id="SignalP"/>
    </source>
</evidence>
<dbReference type="Gene3D" id="1.10.238.20">
    <property type="entry name" value="Pheromone/general odorant binding protein domain"/>
    <property type="match status" value="1"/>
</dbReference>
<proteinExistence type="inferred from homology"/>
<name>A0A8K0GB79_IGNLU</name>
<dbReference type="SUPFAM" id="SSF47565">
    <property type="entry name" value="Insect pheromone/odorant-binding proteins"/>
    <property type="match status" value="1"/>
</dbReference>
<comment type="function">
    <text evidence="5">May be a carrier protein for lipids.</text>
</comment>
<feature type="chain" id="PRO_5035462945" evidence="6">
    <location>
        <begin position="21"/>
        <end position="135"/>
    </location>
</feature>
<dbReference type="GO" id="GO:0007608">
    <property type="term" value="P:sensory perception of smell"/>
    <property type="evidence" value="ECO:0007669"/>
    <property type="project" value="UniProtKB-ARBA"/>
</dbReference>
<comment type="subcellular location">
    <subcellularLocation>
        <location evidence="1">Secreted</location>
    </subcellularLocation>
</comment>
<keyword evidence="6" id="KW-0732">Signal</keyword>
<keyword evidence="3" id="KW-0964">Secreted</keyword>
<evidence type="ECO:0000256" key="2">
    <source>
        <dbReference type="ARBA" id="ARBA00008098"/>
    </source>
</evidence>
<evidence type="ECO:0000256" key="3">
    <source>
        <dbReference type="ARBA" id="ARBA00022525"/>
    </source>
</evidence>